<protein>
    <submittedName>
        <fullName evidence="1">Uncharacterized protein</fullName>
    </submittedName>
</protein>
<sequence>MKRYFANLFYIVPASDVVSIDGNTITLDTGKSIDTILTGNDVEFNENLKESGANDYYEQKTTPISHSVESTIRTKYRKEKVIVQLKTTQGEVFTWGTKEVPVRLTLDSGLNADTWQMKRSATSPLIQ</sequence>
<dbReference type="EMBL" id="JAPDPJ010000001">
    <property type="protein sequence ID" value="MCW3784915.1"/>
    <property type="molecule type" value="Genomic_DNA"/>
</dbReference>
<keyword evidence="2" id="KW-1185">Reference proteome</keyword>
<dbReference type="AlphaFoldDB" id="A0AAE3M1A9"/>
<comment type="caution">
    <text evidence="1">The sequence shown here is derived from an EMBL/GenBank/DDBJ whole genome shotgun (WGS) entry which is preliminary data.</text>
</comment>
<organism evidence="1 2">
    <name type="scientific">Plebeiibacterium sediminum</name>
    <dbReference type="NCBI Taxonomy" id="2992112"/>
    <lineage>
        <taxon>Bacteria</taxon>
        <taxon>Pseudomonadati</taxon>
        <taxon>Bacteroidota</taxon>
        <taxon>Bacteroidia</taxon>
        <taxon>Marinilabiliales</taxon>
        <taxon>Marinilabiliaceae</taxon>
        <taxon>Plebeiibacterium</taxon>
    </lineage>
</organism>
<gene>
    <name evidence="1" type="ORF">OM075_00480</name>
</gene>
<dbReference type="RefSeq" id="WP_301188486.1">
    <property type="nucleotide sequence ID" value="NZ_JAPDPJ010000001.1"/>
</dbReference>
<dbReference type="Proteomes" id="UP001209229">
    <property type="component" value="Unassembled WGS sequence"/>
</dbReference>
<name>A0AAE3M1A9_9BACT</name>
<proteinExistence type="predicted"/>
<reference evidence="1" key="1">
    <citation type="submission" date="2022-10" db="EMBL/GenBank/DDBJ databases">
        <authorList>
            <person name="Yu W.X."/>
        </authorList>
    </citation>
    <scope>NUCLEOTIDE SEQUENCE</scope>
    <source>
        <strain evidence="1">AAT</strain>
    </source>
</reference>
<accession>A0AAE3M1A9</accession>
<evidence type="ECO:0000313" key="2">
    <source>
        <dbReference type="Proteomes" id="UP001209229"/>
    </source>
</evidence>
<evidence type="ECO:0000313" key="1">
    <source>
        <dbReference type="EMBL" id="MCW3784915.1"/>
    </source>
</evidence>